<comment type="caution">
    <text evidence="3">The sequence shown here is derived from an EMBL/GenBank/DDBJ whole genome shotgun (WGS) entry which is preliminary data.</text>
</comment>
<sequence>MAAAAASLAIHRSSIASFPNNLHPKTTSLRRKLPVPASSKPQTNQTADDKAAFVSQAGWIFGQEDVKYLVQLGGASVAGAAAIKYGSIIFPEITQPNLAQALFIIFAPVTVAVMLLSKQSRV</sequence>
<evidence type="ECO:0000313" key="3">
    <source>
        <dbReference type="EMBL" id="KAG6433604.1"/>
    </source>
</evidence>
<accession>A0A8X9ABE1</accession>
<evidence type="ECO:0000313" key="4">
    <source>
        <dbReference type="Proteomes" id="UP000298416"/>
    </source>
</evidence>
<keyword evidence="2" id="KW-1133">Transmembrane helix</keyword>
<feature type="region of interest" description="Disordered" evidence="1">
    <location>
        <begin position="17"/>
        <end position="49"/>
    </location>
</feature>
<keyword evidence="4" id="KW-1185">Reference proteome</keyword>
<evidence type="ECO:0000256" key="2">
    <source>
        <dbReference type="SAM" id="Phobius"/>
    </source>
</evidence>
<dbReference type="Proteomes" id="UP000298416">
    <property type="component" value="Unassembled WGS sequence"/>
</dbReference>
<protein>
    <submittedName>
        <fullName evidence="3">Uncharacterized protein</fullName>
    </submittedName>
</protein>
<proteinExistence type="predicted"/>
<dbReference type="AlphaFoldDB" id="A0A8X9ABE1"/>
<dbReference type="EMBL" id="PNBA02000002">
    <property type="protein sequence ID" value="KAG6433604.1"/>
    <property type="molecule type" value="Genomic_DNA"/>
</dbReference>
<name>A0A8X9ABE1_SALSN</name>
<evidence type="ECO:0000256" key="1">
    <source>
        <dbReference type="SAM" id="MobiDB-lite"/>
    </source>
</evidence>
<dbReference type="PANTHER" id="PTHR37224">
    <property type="entry name" value="OS02G0804400 PROTEIN"/>
    <property type="match status" value="1"/>
</dbReference>
<reference evidence="3" key="1">
    <citation type="submission" date="2018-01" db="EMBL/GenBank/DDBJ databases">
        <authorList>
            <person name="Mao J.F."/>
        </authorList>
    </citation>
    <scope>NUCLEOTIDE SEQUENCE</scope>
    <source>
        <strain evidence="3">Huo1</strain>
        <tissue evidence="3">Leaf</tissue>
    </source>
</reference>
<gene>
    <name evidence="3" type="ORF">SASPL_105219</name>
</gene>
<keyword evidence="2" id="KW-0812">Transmembrane</keyword>
<feature type="transmembrane region" description="Helical" evidence="2">
    <location>
        <begin position="98"/>
        <end position="116"/>
    </location>
</feature>
<reference evidence="3" key="2">
    <citation type="submission" date="2020-08" db="EMBL/GenBank/DDBJ databases">
        <title>Plant Genome Project.</title>
        <authorList>
            <person name="Zhang R.-G."/>
        </authorList>
    </citation>
    <scope>NUCLEOTIDE SEQUENCE</scope>
    <source>
        <strain evidence="3">Huo1</strain>
        <tissue evidence="3">Leaf</tissue>
    </source>
</reference>
<organism evidence="3">
    <name type="scientific">Salvia splendens</name>
    <name type="common">Scarlet sage</name>
    <dbReference type="NCBI Taxonomy" id="180675"/>
    <lineage>
        <taxon>Eukaryota</taxon>
        <taxon>Viridiplantae</taxon>
        <taxon>Streptophyta</taxon>
        <taxon>Embryophyta</taxon>
        <taxon>Tracheophyta</taxon>
        <taxon>Spermatophyta</taxon>
        <taxon>Magnoliopsida</taxon>
        <taxon>eudicotyledons</taxon>
        <taxon>Gunneridae</taxon>
        <taxon>Pentapetalae</taxon>
        <taxon>asterids</taxon>
        <taxon>lamiids</taxon>
        <taxon>Lamiales</taxon>
        <taxon>Lamiaceae</taxon>
        <taxon>Nepetoideae</taxon>
        <taxon>Mentheae</taxon>
        <taxon>Salviinae</taxon>
        <taxon>Salvia</taxon>
        <taxon>Salvia subgen. Calosphace</taxon>
        <taxon>core Calosphace</taxon>
    </lineage>
</organism>
<keyword evidence="2" id="KW-0472">Membrane</keyword>
<feature type="compositionally biased region" description="Polar residues" evidence="1">
    <location>
        <begin position="18"/>
        <end position="27"/>
    </location>
</feature>